<evidence type="ECO:0000259" key="2">
    <source>
        <dbReference type="PROSITE" id="PS50191"/>
    </source>
</evidence>
<feature type="region of interest" description="Disordered" evidence="1">
    <location>
        <begin position="1"/>
        <end position="31"/>
    </location>
</feature>
<feature type="compositionally biased region" description="Low complexity" evidence="1">
    <location>
        <begin position="335"/>
        <end position="351"/>
    </location>
</feature>
<keyword evidence="4" id="KW-1185">Reference proteome</keyword>
<dbReference type="InterPro" id="IPR001251">
    <property type="entry name" value="CRAL-TRIO_dom"/>
</dbReference>
<reference evidence="4" key="1">
    <citation type="journal article" date="2011" name="Proc. Natl. Acad. Sci. U.S.A.">
        <title>Obligate biotrophy features unraveled by the genomic analysis of rust fungi.</title>
        <authorList>
            <person name="Duplessis S."/>
            <person name="Cuomo C.A."/>
            <person name="Lin Y.-C."/>
            <person name="Aerts A."/>
            <person name="Tisserant E."/>
            <person name="Veneault-Fourrey C."/>
            <person name="Joly D.L."/>
            <person name="Hacquard S."/>
            <person name="Amselem J."/>
            <person name="Cantarel B.L."/>
            <person name="Chiu R."/>
            <person name="Coutinho P.M."/>
            <person name="Feau N."/>
            <person name="Field M."/>
            <person name="Frey P."/>
            <person name="Gelhaye E."/>
            <person name="Goldberg J."/>
            <person name="Grabherr M.G."/>
            <person name="Kodira C.D."/>
            <person name="Kohler A."/>
            <person name="Kuees U."/>
            <person name="Lindquist E.A."/>
            <person name="Lucas S.M."/>
            <person name="Mago R."/>
            <person name="Mauceli E."/>
            <person name="Morin E."/>
            <person name="Murat C."/>
            <person name="Pangilinan J.L."/>
            <person name="Park R."/>
            <person name="Pearson M."/>
            <person name="Quesneville H."/>
            <person name="Rouhier N."/>
            <person name="Sakthikumar S."/>
            <person name="Salamov A.A."/>
            <person name="Schmutz J."/>
            <person name="Selles B."/>
            <person name="Shapiro H."/>
            <person name="Tanguay P."/>
            <person name="Tuskan G.A."/>
            <person name="Henrissat B."/>
            <person name="Van de Peer Y."/>
            <person name="Rouze P."/>
            <person name="Ellis J.G."/>
            <person name="Dodds P.N."/>
            <person name="Schein J.E."/>
            <person name="Zhong S."/>
            <person name="Hamelin R.C."/>
            <person name="Grigoriev I.V."/>
            <person name="Szabo L.J."/>
            <person name="Martin F."/>
        </authorList>
    </citation>
    <scope>NUCLEOTIDE SEQUENCE [LARGE SCALE GENOMIC DNA]</scope>
    <source>
        <strain evidence="4">98AG31 / pathotype 3-4-7</strain>
    </source>
</reference>
<feature type="compositionally biased region" description="Polar residues" evidence="1">
    <location>
        <begin position="354"/>
        <end position="367"/>
    </location>
</feature>
<evidence type="ECO:0000313" key="4">
    <source>
        <dbReference type="Proteomes" id="UP000001072"/>
    </source>
</evidence>
<dbReference type="PANTHER" id="PTHR45824">
    <property type="entry name" value="GH16843P"/>
    <property type="match status" value="1"/>
</dbReference>
<dbReference type="SUPFAM" id="SSF52087">
    <property type="entry name" value="CRAL/TRIO domain"/>
    <property type="match status" value="1"/>
</dbReference>
<dbReference type="Proteomes" id="UP000001072">
    <property type="component" value="Unassembled WGS sequence"/>
</dbReference>
<dbReference type="EMBL" id="GL883094">
    <property type="protein sequence ID" value="EGG10832.1"/>
    <property type="molecule type" value="Genomic_DNA"/>
</dbReference>
<dbReference type="GeneID" id="18932842"/>
<accession>F4RA69</accession>
<name>F4RA69_MELLP</name>
<sequence>MAVNTPNESLVQALLTTPTPGTQPDPKPHQISESQTKILDKLIEHFSSSDFKLPTSLPISSATEESKKPLSDWEKCSLLNREALVRCLKADKWELERCLKRVEETIVWRRDWGADTVEIEPQQASAVRAEAETGKMFVLGYDKFARPIVHMRPRFQNTSISPMRLQFSFWLIDRAIDLMPLGVESVLLMIDLSGPQESPALKQQREFVNILSAHYCERLGQALVLNMPKLFVWVLRLLKPLIDPITYSKAIFEQPDPLKSAPGEQLDDTLGGTNGFTFDIESYWPTLMNECQSRRSQRLAQWTSTGKKVGSSEWDVNNSNEAEKNEKSTINNSDSSHSLPPTSTATSSTDTSNHDQPTSTPVTLVIE</sequence>
<dbReference type="KEGG" id="mlr:MELLADRAFT_76808"/>
<dbReference type="HOGENOM" id="CLU_014001_1_1_1"/>
<dbReference type="CDD" id="cd00170">
    <property type="entry name" value="SEC14"/>
    <property type="match status" value="1"/>
</dbReference>
<organism evidence="4">
    <name type="scientific">Melampsora larici-populina (strain 98AG31 / pathotype 3-4-7)</name>
    <name type="common">Poplar leaf rust fungus</name>
    <dbReference type="NCBI Taxonomy" id="747676"/>
    <lineage>
        <taxon>Eukaryota</taxon>
        <taxon>Fungi</taxon>
        <taxon>Dikarya</taxon>
        <taxon>Basidiomycota</taxon>
        <taxon>Pucciniomycotina</taxon>
        <taxon>Pucciniomycetes</taxon>
        <taxon>Pucciniales</taxon>
        <taxon>Melampsoraceae</taxon>
        <taxon>Melampsora</taxon>
    </lineage>
</organism>
<dbReference type="Pfam" id="PF00650">
    <property type="entry name" value="CRAL_TRIO"/>
    <property type="match status" value="1"/>
</dbReference>
<proteinExistence type="predicted"/>
<dbReference type="SMART" id="SM00516">
    <property type="entry name" value="SEC14"/>
    <property type="match status" value="1"/>
</dbReference>
<dbReference type="AlphaFoldDB" id="F4RA69"/>
<dbReference type="VEuPathDB" id="FungiDB:MELLADRAFT_76808"/>
<dbReference type="Gene3D" id="3.40.525.10">
    <property type="entry name" value="CRAL-TRIO lipid binding domain"/>
    <property type="match status" value="1"/>
</dbReference>
<dbReference type="PROSITE" id="PS50191">
    <property type="entry name" value="CRAL_TRIO"/>
    <property type="match status" value="1"/>
</dbReference>
<evidence type="ECO:0000313" key="3">
    <source>
        <dbReference type="EMBL" id="EGG10832.1"/>
    </source>
</evidence>
<evidence type="ECO:0000256" key="1">
    <source>
        <dbReference type="SAM" id="MobiDB-lite"/>
    </source>
</evidence>
<dbReference type="GO" id="GO:0008526">
    <property type="term" value="F:phosphatidylinositol transfer activity"/>
    <property type="evidence" value="ECO:0007669"/>
    <property type="project" value="TreeGrafter"/>
</dbReference>
<dbReference type="PANTHER" id="PTHR45824:SF29">
    <property type="entry name" value="GH16843P"/>
    <property type="match status" value="1"/>
</dbReference>
<dbReference type="SUPFAM" id="SSF46938">
    <property type="entry name" value="CRAL/TRIO N-terminal domain"/>
    <property type="match status" value="1"/>
</dbReference>
<dbReference type="RefSeq" id="XP_007406301.1">
    <property type="nucleotide sequence ID" value="XM_007406239.1"/>
</dbReference>
<dbReference type="OrthoDB" id="75724at2759"/>
<protein>
    <recommendedName>
        <fullName evidence="2">CRAL-TRIO domain-containing protein</fullName>
    </recommendedName>
</protein>
<feature type="domain" description="CRAL-TRIO" evidence="2">
    <location>
        <begin position="126"/>
        <end position="278"/>
    </location>
</feature>
<gene>
    <name evidence="3" type="ORF">MELLADRAFT_76808</name>
</gene>
<feature type="region of interest" description="Disordered" evidence="1">
    <location>
        <begin position="309"/>
        <end position="367"/>
    </location>
</feature>
<dbReference type="InterPro" id="IPR036273">
    <property type="entry name" value="CRAL/TRIO_N_dom_sf"/>
</dbReference>
<dbReference type="InterPro" id="IPR052578">
    <property type="entry name" value="PI_Transfer_CRAL-TRIO"/>
</dbReference>
<dbReference type="InParanoid" id="F4RA69"/>
<dbReference type="InterPro" id="IPR036865">
    <property type="entry name" value="CRAL-TRIO_dom_sf"/>
</dbReference>
<dbReference type="eggNOG" id="KOG1470">
    <property type="taxonomic scope" value="Eukaryota"/>
</dbReference>
<feature type="compositionally biased region" description="Polar residues" evidence="1">
    <location>
        <begin position="1"/>
        <end position="22"/>
    </location>
</feature>